<proteinExistence type="inferred from homology"/>
<dbReference type="GO" id="GO:0003955">
    <property type="term" value="F:NAD(P)H dehydrogenase (quinone) activity"/>
    <property type="evidence" value="ECO:0007669"/>
    <property type="project" value="TreeGrafter"/>
</dbReference>
<gene>
    <name evidence="4" type="ordered locus">GYO_0758</name>
</gene>
<dbReference type="AlphaFoldDB" id="G4NWB5"/>
<dbReference type="STRING" id="1052585.GYO_0758"/>
<dbReference type="HOGENOM" id="CLU_058643_0_2_9"/>
<evidence type="ECO:0000259" key="3">
    <source>
        <dbReference type="Pfam" id="PF02525"/>
    </source>
</evidence>
<dbReference type="PANTHER" id="PTHR47307:SF1">
    <property type="entry name" value="GLUTATHIONE-REGULATED POTASSIUM-EFFLUX SYSTEM ANCILLARY PROTEIN KEFG"/>
    <property type="match status" value="1"/>
</dbReference>
<dbReference type="EMBL" id="CP002905">
    <property type="protein sequence ID" value="AEP85455.1"/>
    <property type="molecule type" value="Genomic_DNA"/>
</dbReference>
<organism evidence="4 5">
    <name type="scientific">Bacillus spizizenii (strain DSM 15029 / JCM 12233 / NBRC 101239 / NRRL B-23049 / TU-B-10)</name>
    <name type="common">Bacillus subtilis subsp. spizizenii</name>
    <dbReference type="NCBI Taxonomy" id="1052585"/>
    <lineage>
        <taxon>Bacteria</taxon>
        <taxon>Bacillati</taxon>
        <taxon>Bacillota</taxon>
        <taxon>Bacilli</taxon>
        <taxon>Bacillales</taxon>
        <taxon>Bacillaceae</taxon>
        <taxon>Bacillus</taxon>
    </lineage>
</organism>
<keyword evidence="5" id="KW-1185">Reference proteome</keyword>
<evidence type="ECO:0000313" key="4">
    <source>
        <dbReference type="EMBL" id="AEP85455.1"/>
    </source>
</evidence>
<dbReference type="Proteomes" id="UP000002651">
    <property type="component" value="Chromosome"/>
</dbReference>
<dbReference type="GO" id="GO:0009055">
    <property type="term" value="F:electron transfer activity"/>
    <property type="evidence" value="ECO:0007669"/>
    <property type="project" value="TreeGrafter"/>
</dbReference>
<sequence length="207" mass="24057">MIHIKGKKGMDDMKTLVLVVHPNFESSRINKKWKEAVLSEPDVTVHDLYEKYRNQPIDVEFEQQQLLAHDRIVFQFPLYWYSSPQLLKQWFDEVFTFGWAHGPGGTKLNEKEWVTAMSIGSPEHSYQAGGYNLFSISELTKPFQASANLVGMTYLPSFAEYRANRISDQEIAESANRYVKHITNIELNPKVRLQRYLKQLESVDLKS</sequence>
<evidence type="ECO:0000256" key="1">
    <source>
        <dbReference type="ARBA" id="ARBA00006252"/>
    </source>
</evidence>
<dbReference type="Gene3D" id="3.40.50.360">
    <property type="match status" value="1"/>
</dbReference>
<feature type="domain" description="Flavodoxin-like fold" evidence="3">
    <location>
        <begin position="13"/>
        <end position="182"/>
    </location>
</feature>
<reference evidence="4 5" key="1">
    <citation type="journal article" date="2012" name="J. Bacteriol.">
        <title>Whole-genome sequences of Bacillus subtilis and close relatives.</title>
        <authorList>
            <person name="Earl A.M."/>
            <person name="Eppinger M."/>
            <person name="Fricke W.F."/>
            <person name="Rosovitz M.J."/>
            <person name="Rasko D.A."/>
            <person name="Daugherty S."/>
            <person name="Losick R."/>
            <person name="Kolter R."/>
            <person name="Ravel J."/>
        </authorList>
    </citation>
    <scope>NUCLEOTIDE SEQUENCE [LARGE SCALE GENOMIC DNA]</scope>
    <source>
        <strain evidence="5">DSM 15029 / JCM 12233 / NBRC 101239 / NRRL B-23049 / TU-B-10</strain>
    </source>
</reference>
<dbReference type="InterPro" id="IPR029039">
    <property type="entry name" value="Flavoprotein-like_sf"/>
</dbReference>
<comment type="similarity">
    <text evidence="1">Belongs to the NAD(P)H dehydrogenase (quinone) family.</text>
</comment>
<dbReference type="SUPFAM" id="SSF52218">
    <property type="entry name" value="Flavoproteins"/>
    <property type="match status" value="1"/>
</dbReference>
<dbReference type="InterPro" id="IPR046980">
    <property type="entry name" value="KefG/KefF"/>
</dbReference>
<keyword evidence="2 4" id="KW-0560">Oxidoreductase</keyword>
<dbReference type="Pfam" id="PF02525">
    <property type="entry name" value="Flavodoxin_2"/>
    <property type="match status" value="1"/>
</dbReference>
<dbReference type="FunFam" id="3.40.50.360:FF:000013">
    <property type="entry name" value="Glutathione-regulated potassium-efflux system ancillary protein KefG"/>
    <property type="match status" value="1"/>
</dbReference>
<dbReference type="KEGG" id="bst:GYO_0758"/>
<accession>G4NWB5</accession>
<name>G4NWB5_BACS4</name>
<protein>
    <submittedName>
        <fullName evidence="4">General stress protein 14</fullName>
        <ecNumber evidence="4">1.6.99.-</ecNumber>
    </submittedName>
</protein>
<dbReference type="PANTHER" id="PTHR47307">
    <property type="entry name" value="GLUTATHIONE-REGULATED POTASSIUM-EFFLUX SYSTEM ANCILLARY PROTEIN KEFG"/>
    <property type="match status" value="1"/>
</dbReference>
<dbReference type="EC" id="1.6.99.-" evidence="4"/>
<dbReference type="GO" id="GO:0010181">
    <property type="term" value="F:FMN binding"/>
    <property type="evidence" value="ECO:0007669"/>
    <property type="project" value="TreeGrafter"/>
</dbReference>
<evidence type="ECO:0000313" key="5">
    <source>
        <dbReference type="Proteomes" id="UP000002651"/>
    </source>
</evidence>
<dbReference type="InterPro" id="IPR003680">
    <property type="entry name" value="Flavodoxin_fold"/>
</dbReference>
<evidence type="ECO:0000256" key="2">
    <source>
        <dbReference type="ARBA" id="ARBA00023002"/>
    </source>
</evidence>